<dbReference type="InterPro" id="IPR010359">
    <property type="entry name" value="IrrE_HExxH"/>
</dbReference>
<dbReference type="RefSeq" id="WP_301130801.1">
    <property type="nucleotide sequence ID" value="NZ_JAUHPW010000001.1"/>
</dbReference>
<accession>A0ABT8G5H6</accession>
<keyword evidence="4" id="KW-1185">Reference proteome</keyword>
<dbReference type="SUPFAM" id="SSF47413">
    <property type="entry name" value="lambda repressor-like DNA-binding domains"/>
    <property type="match status" value="1"/>
</dbReference>
<proteinExistence type="inferred from homology"/>
<evidence type="ECO:0000256" key="1">
    <source>
        <dbReference type="ARBA" id="ARBA00007227"/>
    </source>
</evidence>
<dbReference type="Pfam" id="PF06114">
    <property type="entry name" value="Peptidase_M78"/>
    <property type="match status" value="1"/>
</dbReference>
<comment type="similarity">
    <text evidence="1">Belongs to the short-chain fatty acyl-CoA assimilation regulator (ScfR) family.</text>
</comment>
<dbReference type="InterPro" id="IPR010982">
    <property type="entry name" value="Lambda_DNA-bd_dom_sf"/>
</dbReference>
<evidence type="ECO:0000313" key="3">
    <source>
        <dbReference type="EMBL" id="MDN4474378.1"/>
    </source>
</evidence>
<name>A0ABT8G5H6_9MICO</name>
<protein>
    <submittedName>
        <fullName evidence="3">Helix-turn-helix domain-containing protein</fullName>
    </submittedName>
</protein>
<reference evidence="3" key="1">
    <citation type="submission" date="2023-06" db="EMBL/GenBank/DDBJ databases">
        <title>Sysu t00192.</title>
        <authorList>
            <person name="Gao L."/>
            <person name="Fang B.-Z."/>
            <person name="Li W.-J."/>
        </authorList>
    </citation>
    <scope>NUCLEOTIDE SEQUENCE</scope>
    <source>
        <strain evidence="3">SYSU T00192</strain>
    </source>
</reference>
<dbReference type="SMART" id="SM00530">
    <property type="entry name" value="HTH_XRE"/>
    <property type="match status" value="1"/>
</dbReference>
<dbReference type="PROSITE" id="PS50943">
    <property type="entry name" value="HTH_CROC1"/>
    <property type="match status" value="1"/>
</dbReference>
<evidence type="ECO:0000313" key="4">
    <source>
        <dbReference type="Proteomes" id="UP001172728"/>
    </source>
</evidence>
<dbReference type="Proteomes" id="UP001172728">
    <property type="component" value="Unassembled WGS sequence"/>
</dbReference>
<sequence>MTTPPAGLDDEAGPTPLSIGRRVRALRQARGMTVAQLGEAIDRAASQVSVIENGRRELRVSELRTLATALGASLDDLLDPTPPSRRDALEMELARVQEGPLFASLRLPRLAARKSLPDEAIETILAMHAELVRLHERRASTPEEARRANTELRQVQRGRANYYPELEATARKLHAAIGHAGGPLSHSAASSLAAHLGYTLHYVHDLPVTTRSVTDGRHGRIYLPIRHDGTERRVVLLQALAASVLGHEEPRDYAALLRQRVEANYLAAALMMPEESAVGMLVEAKAARELSVEDLRDAFSVSYEAAAHRFCNLATEHLGLPVHFLKVNSSGVLSKAYENDDVRFPQDALGNVLGQRVCRQWSARQVFERDDRYGIYHQYTDKPNGTYWCTSAVQTDASGDFSVSVGTQYAHSKWFRGRDTTTRRYSSCPEPDCCGAPSPALAARWDGTARPAARINSSLLAATPSGSATGIDRIAVYEFLEEHAPDA</sequence>
<evidence type="ECO:0000259" key="2">
    <source>
        <dbReference type="PROSITE" id="PS50943"/>
    </source>
</evidence>
<comment type="caution">
    <text evidence="3">The sequence shown here is derived from an EMBL/GenBank/DDBJ whole genome shotgun (WGS) entry which is preliminary data.</text>
</comment>
<dbReference type="InterPro" id="IPR001387">
    <property type="entry name" value="Cro/C1-type_HTH"/>
</dbReference>
<gene>
    <name evidence="3" type="ORF">QQX09_00760</name>
</gene>
<organism evidence="3 4">
    <name type="scientific">Demequina litoralis</name>
    <dbReference type="NCBI Taxonomy" id="3051660"/>
    <lineage>
        <taxon>Bacteria</taxon>
        <taxon>Bacillati</taxon>
        <taxon>Actinomycetota</taxon>
        <taxon>Actinomycetes</taxon>
        <taxon>Micrococcales</taxon>
        <taxon>Demequinaceae</taxon>
        <taxon>Demequina</taxon>
    </lineage>
</organism>
<dbReference type="CDD" id="cd00093">
    <property type="entry name" value="HTH_XRE"/>
    <property type="match status" value="1"/>
</dbReference>
<feature type="domain" description="HTH cro/C1-type" evidence="2">
    <location>
        <begin position="23"/>
        <end position="77"/>
    </location>
</feature>
<dbReference type="Pfam" id="PF13560">
    <property type="entry name" value="HTH_31"/>
    <property type="match status" value="1"/>
</dbReference>
<dbReference type="Gene3D" id="1.10.260.40">
    <property type="entry name" value="lambda repressor-like DNA-binding domains"/>
    <property type="match status" value="1"/>
</dbReference>
<dbReference type="EMBL" id="JAUHPW010000001">
    <property type="protein sequence ID" value="MDN4474378.1"/>
    <property type="molecule type" value="Genomic_DNA"/>
</dbReference>